<dbReference type="Pfam" id="PF07221">
    <property type="entry name" value="GlcNAc_2-epim"/>
    <property type="match status" value="1"/>
</dbReference>
<dbReference type="InterPro" id="IPR012341">
    <property type="entry name" value="6hp_glycosidase-like_sf"/>
</dbReference>
<reference evidence="6" key="1">
    <citation type="submission" date="2009-08" db="EMBL/GenBank/DDBJ databases">
        <title>The complete genome of Chitinophaga pinensis DSM 2588.</title>
        <authorList>
            <consortium name="US DOE Joint Genome Institute (JGI-PGF)"/>
            <person name="Lucas S."/>
            <person name="Copeland A."/>
            <person name="Lapidus A."/>
            <person name="Glavina del Rio T."/>
            <person name="Dalin E."/>
            <person name="Tice H."/>
            <person name="Bruce D."/>
            <person name="Goodwin L."/>
            <person name="Pitluck S."/>
            <person name="Kyrpides N."/>
            <person name="Mavromatis K."/>
            <person name="Ivanova N."/>
            <person name="Mikhailova N."/>
            <person name="Sims D."/>
            <person name="Meinche L."/>
            <person name="Brettin T."/>
            <person name="Detter J.C."/>
            <person name="Han C."/>
            <person name="Larimer F."/>
            <person name="Land M."/>
            <person name="Hauser L."/>
            <person name="Markowitz V."/>
            <person name="Cheng J.-F."/>
            <person name="Hugenholtz P."/>
            <person name="Woyke T."/>
            <person name="Wu D."/>
            <person name="Spring S."/>
            <person name="Klenk H.-P."/>
            <person name="Eisen J.A."/>
        </authorList>
    </citation>
    <scope>NUCLEOTIDE SEQUENCE [LARGE SCALE GENOMIC DNA]</scope>
    <source>
        <strain evidence="6">ATCC 43595 / DSM 2588 / LMG 13176 / NBRC 15968 / NCIMB 11800 / UQM 2034</strain>
    </source>
</reference>
<dbReference type="HAMAP" id="MF_00929">
    <property type="entry name" value="Cellobiose_2_epim"/>
    <property type="match status" value="1"/>
</dbReference>
<gene>
    <name evidence="5" type="ordered locus">Cpin_5399</name>
</gene>
<name>A0A979G8B8_CHIPD</name>
<evidence type="ECO:0000256" key="1">
    <source>
        <dbReference type="ARBA" id="ARBA00001470"/>
    </source>
</evidence>
<comment type="function">
    <text evidence="4">Catalyzes the reversible epimerization of cellobiose to 4-O-beta-D-glucopyranosyl-D-mannose (Glc-Man).</text>
</comment>
<dbReference type="InterPro" id="IPR010819">
    <property type="entry name" value="AGE/CE"/>
</dbReference>
<comment type="similarity">
    <text evidence="2">Belongs to the N-acylglucosamine 2-epimerase family.</text>
</comment>
<proteinExistence type="inferred from homology"/>
<dbReference type="InterPro" id="IPR008928">
    <property type="entry name" value="6-hairpin_glycosidase_sf"/>
</dbReference>
<comment type="similarity">
    <text evidence="4">Belongs to the cellobiose 2-epimerase family.</text>
</comment>
<evidence type="ECO:0000256" key="4">
    <source>
        <dbReference type="HAMAP-Rule" id="MF_00929"/>
    </source>
</evidence>
<keyword evidence="3 4" id="KW-0413">Isomerase</keyword>
<dbReference type="Gene3D" id="1.50.10.10">
    <property type="match status" value="1"/>
</dbReference>
<dbReference type="KEGG" id="cpi:Cpin_5399"/>
<dbReference type="GO" id="GO:0005975">
    <property type="term" value="P:carbohydrate metabolic process"/>
    <property type="evidence" value="ECO:0007669"/>
    <property type="project" value="InterPro"/>
</dbReference>
<dbReference type="SUPFAM" id="SSF48208">
    <property type="entry name" value="Six-hairpin glycosidases"/>
    <property type="match status" value="1"/>
</dbReference>
<reference evidence="5 6" key="2">
    <citation type="journal article" date="2010" name="Stand. Genomic Sci.">
        <title>Complete genome sequence of Chitinophaga pinensis type strain (UQM 2034).</title>
        <authorList>
            <person name="Glavina Del Rio T."/>
            <person name="Abt B."/>
            <person name="Spring S."/>
            <person name="Lapidus A."/>
            <person name="Nolan M."/>
            <person name="Tice H."/>
            <person name="Copeland A."/>
            <person name="Cheng J.F."/>
            <person name="Chen F."/>
            <person name="Bruce D."/>
            <person name="Goodwin L."/>
            <person name="Pitluck S."/>
            <person name="Ivanova N."/>
            <person name="Mavromatis K."/>
            <person name="Mikhailova N."/>
            <person name="Pati A."/>
            <person name="Chen A."/>
            <person name="Palaniappan K."/>
            <person name="Land M."/>
            <person name="Hauser L."/>
            <person name="Chang Y.J."/>
            <person name="Jeffries C.D."/>
            <person name="Chain P."/>
            <person name="Saunders E."/>
            <person name="Detter J.C."/>
            <person name="Brettin T."/>
            <person name="Rohde M."/>
            <person name="Goker M."/>
            <person name="Bristow J."/>
            <person name="Eisen J.A."/>
            <person name="Markowitz V."/>
            <person name="Hugenholtz P."/>
            <person name="Kyrpides N.C."/>
            <person name="Klenk H.P."/>
            <person name="Lucas S."/>
        </authorList>
    </citation>
    <scope>NUCLEOTIDE SEQUENCE [LARGE SCALE GENOMIC DNA]</scope>
    <source>
        <strain evidence="6">ATCC 43595 / DSM 2588 / LMG 13176 / NBRC 15968 / NCIMB 11800 / UQM 2034</strain>
    </source>
</reference>
<dbReference type="PANTHER" id="PTHR15108">
    <property type="entry name" value="N-ACYLGLUCOSAMINE-2-EPIMERASE"/>
    <property type="match status" value="1"/>
</dbReference>
<evidence type="ECO:0000313" key="5">
    <source>
        <dbReference type="EMBL" id="ACU62829.1"/>
    </source>
</evidence>
<dbReference type="GO" id="GO:0047736">
    <property type="term" value="F:cellobiose epimerase activity"/>
    <property type="evidence" value="ECO:0007669"/>
    <property type="project" value="UniProtKB-UniRule"/>
</dbReference>
<dbReference type="Proteomes" id="UP000002215">
    <property type="component" value="Chromosome"/>
</dbReference>
<evidence type="ECO:0000313" key="6">
    <source>
        <dbReference type="Proteomes" id="UP000002215"/>
    </source>
</evidence>
<evidence type="ECO:0000256" key="3">
    <source>
        <dbReference type="ARBA" id="ARBA00023235"/>
    </source>
</evidence>
<dbReference type="EC" id="5.1.3.11" evidence="4"/>
<sequence length="403" mass="46713">MNWTSDEKQQLPVNTLKQELLQELKRILVYWTTETVDERNGGFIGRISAHNVKDPYAVKGSVLNTRILWTFSAAYNLLKTDQYLTLANRAWDYLYAHFADKVHGGLYWTVDYTGKAVDGKKQVYAIAFGVYACSEYFKASRNETAKQTAIAWYHAIRQYAYDKIYGGYIEACTQDWQPLSDLRLSLKDANERKSMNTHLHVLEAWTTLYEIWPDEQLKADILELLMLFDKQIIHPTTHHLQLFFTDNWTVKSTLISYGHDIEAAWLLLEAAIAVGDEQELSRFRVRAINLVRAALKGMDKDGGLWYEYDTAEQHLIAEKHWWPQAEALVGLVNAWELSGDPYYLDKAMASWQFIQQFLLDKTDGEWHWGVGLDGKPIEEVKVGLWKCPYHNARACMEVVKRLK</sequence>
<evidence type="ECO:0000256" key="2">
    <source>
        <dbReference type="ARBA" id="ARBA00008558"/>
    </source>
</evidence>
<organism evidence="5 6">
    <name type="scientific">Chitinophaga pinensis (strain ATCC 43595 / DSM 2588 / LMG 13176 / NBRC 15968 / NCIMB 11800 / UQM 2034)</name>
    <dbReference type="NCBI Taxonomy" id="485918"/>
    <lineage>
        <taxon>Bacteria</taxon>
        <taxon>Pseudomonadati</taxon>
        <taxon>Bacteroidota</taxon>
        <taxon>Chitinophagia</taxon>
        <taxon>Chitinophagales</taxon>
        <taxon>Chitinophagaceae</taxon>
        <taxon>Chitinophaga</taxon>
    </lineage>
</organism>
<protein>
    <recommendedName>
        <fullName evidence="4">Cellobiose 2-epimerase</fullName>
        <shortName evidence="4">CE</shortName>
        <ecNumber evidence="4">5.1.3.11</ecNumber>
    </recommendedName>
</protein>
<dbReference type="RefSeq" id="WP_012792997.1">
    <property type="nucleotide sequence ID" value="NC_013132.1"/>
</dbReference>
<dbReference type="InterPro" id="IPR028584">
    <property type="entry name" value="Cellobiose_2_epim"/>
</dbReference>
<dbReference type="AlphaFoldDB" id="A0A979G8B8"/>
<comment type="catalytic activity">
    <reaction evidence="1 4">
        <text>D-cellobiose = beta-D-glucosyl-(1-&gt;4)-D-mannopyranose</text>
        <dbReference type="Rhea" id="RHEA:23384"/>
        <dbReference type="ChEBI" id="CHEBI:17057"/>
        <dbReference type="ChEBI" id="CHEBI:47931"/>
        <dbReference type="EC" id="5.1.3.11"/>
    </reaction>
</comment>
<accession>A0A979G8B8</accession>
<dbReference type="EMBL" id="CP001699">
    <property type="protein sequence ID" value="ACU62829.1"/>
    <property type="molecule type" value="Genomic_DNA"/>
</dbReference>